<feature type="binding site" evidence="3">
    <location>
        <position position="9"/>
    </location>
    <ligand>
        <name>a divalent metal cation</name>
        <dbReference type="ChEBI" id="CHEBI:60240"/>
        <label>1</label>
    </ligand>
</feature>
<dbReference type="Gene3D" id="3.20.20.140">
    <property type="entry name" value="Metal-dependent hydrolases"/>
    <property type="match status" value="1"/>
</dbReference>
<dbReference type="AlphaFoldDB" id="A0AA46DYV2"/>
<evidence type="ECO:0000256" key="3">
    <source>
        <dbReference type="PIRSR" id="PIRSR005902-1"/>
    </source>
</evidence>
<dbReference type="RefSeq" id="WP_134113022.1">
    <property type="nucleotide sequence ID" value="NZ_SOBG01000004.1"/>
</dbReference>
<evidence type="ECO:0000256" key="2">
    <source>
        <dbReference type="ARBA" id="ARBA00022801"/>
    </source>
</evidence>
<dbReference type="Proteomes" id="UP000294678">
    <property type="component" value="Unassembled WGS sequence"/>
</dbReference>
<feature type="binding site" evidence="3">
    <location>
        <position position="152"/>
    </location>
    <ligand>
        <name>a divalent metal cation</name>
        <dbReference type="ChEBI" id="CHEBI:60240"/>
        <label>2</label>
    </ligand>
</feature>
<name>A0AA46DYV2_9FUSO</name>
<evidence type="ECO:0000313" key="5">
    <source>
        <dbReference type="Proteomes" id="UP000294678"/>
    </source>
</evidence>
<keyword evidence="1 3" id="KW-0479">Metal-binding</keyword>
<gene>
    <name evidence="4" type="ORF">EV215_1137</name>
</gene>
<dbReference type="GO" id="GO:0005829">
    <property type="term" value="C:cytosol"/>
    <property type="evidence" value="ECO:0007669"/>
    <property type="project" value="TreeGrafter"/>
</dbReference>
<reference evidence="4 5" key="1">
    <citation type="submission" date="2019-03" db="EMBL/GenBank/DDBJ databases">
        <title>Genomic Encyclopedia of Type Strains, Phase IV (KMG-IV): sequencing the most valuable type-strain genomes for metagenomic binning, comparative biology and taxonomic classification.</title>
        <authorList>
            <person name="Goeker M."/>
        </authorList>
    </citation>
    <scope>NUCLEOTIDE SEQUENCE [LARGE SCALE GENOMIC DNA]</scope>
    <source>
        <strain evidence="4 5">DSM 100055</strain>
    </source>
</reference>
<dbReference type="PANTHER" id="PTHR46124">
    <property type="entry name" value="D-AMINOACYL-TRNA DEACYLASE"/>
    <property type="match status" value="1"/>
</dbReference>
<keyword evidence="5" id="KW-1185">Reference proteome</keyword>
<dbReference type="PANTHER" id="PTHR46124:SF2">
    <property type="entry name" value="D-AMINOACYL-TRNA DEACYLASE"/>
    <property type="match status" value="1"/>
</dbReference>
<proteinExistence type="predicted"/>
<accession>A0AA46DYV2</accession>
<dbReference type="Pfam" id="PF01026">
    <property type="entry name" value="TatD_DNase"/>
    <property type="match status" value="1"/>
</dbReference>
<sequence length="254" mass="29337">MKLVDTHCHIYGEKYKNDIEEVLAEAKKELEFIVNIGYDLESSKISVDIANKYDFVYATVGFHPTDISKMNEESLKQIYEIAKKNNKVLAIGEIGLDYYWMKDEVEKQKIAFLKQLELAEEINKPVVIHTREAMKDTIDILKSKKNITGIIHCYPGSYETAKSVIDRFYFGINGVVTFKNNKKTQEVVKKIPLERLVIETDAPYLTPTPFRGKRNKPTYVKYVAEKIAELKNISIDEVIKVTTNNAKKIYRIED</sequence>
<evidence type="ECO:0000313" key="4">
    <source>
        <dbReference type="EMBL" id="TDT70587.1"/>
    </source>
</evidence>
<organism evidence="4 5">
    <name type="scientific">Hypnocyclicus thermotrophus</name>
    <dbReference type="NCBI Taxonomy" id="1627895"/>
    <lineage>
        <taxon>Bacteria</taxon>
        <taxon>Fusobacteriati</taxon>
        <taxon>Fusobacteriota</taxon>
        <taxon>Fusobacteriia</taxon>
        <taxon>Fusobacteriales</taxon>
        <taxon>Fusobacteriaceae</taxon>
        <taxon>Hypnocyclicus</taxon>
    </lineage>
</organism>
<dbReference type="NCBIfam" id="TIGR00010">
    <property type="entry name" value="YchF/TatD family DNA exonuclease"/>
    <property type="match status" value="1"/>
</dbReference>
<dbReference type="GO" id="GO:0046872">
    <property type="term" value="F:metal ion binding"/>
    <property type="evidence" value="ECO:0007669"/>
    <property type="project" value="UniProtKB-KW"/>
</dbReference>
<feature type="binding site" evidence="3">
    <location>
        <position position="93"/>
    </location>
    <ligand>
        <name>a divalent metal cation</name>
        <dbReference type="ChEBI" id="CHEBI:60240"/>
        <label>1</label>
    </ligand>
</feature>
<dbReference type="InterPro" id="IPR015991">
    <property type="entry name" value="TatD/YcfH-like"/>
</dbReference>
<dbReference type="PROSITE" id="PS01091">
    <property type="entry name" value="TATD_3"/>
    <property type="match status" value="1"/>
</dbReference>
<dbReference type="SUPFAM" id="SSF51556">
    <property type="entry name" value="Metallo-dependent hydrolases"/>
    <property type="match status" value="1"/>
</dbReference>
<dbReference type="GO" id="GO:0016788">
    <property type="term" value="F:hydrolase activity, acting on ester bonds"/>
    <property type="evidence" value="ECO:0007669"/>
    <property type="project" value="InterPro"/>
</dbReference>
<comment type="caution">
    <text evidence="4">The sequence shown here is derived from an EMBL/GenBank/DDBJ whole genome shotgun (WGS) entry which is preliminary data.</text>
</comment>
<dbReference type="EMBL" id="SOBG01000004">
    <property type="protein sequence ID" value="TDT70587.1"/>
    <property type="molecule type" value="Genomic_DNA"/>
</dbReference>
<protein>
    <submittedName>
        <fullName evidence="4">TatD DNase family protein</fullName>
    </submittedName>
</protein>
<dbReference type="InterPro" id="IPR032466">
    <property type="entry name" value="Metal_Hydrolase"/>
</dbReference>
<feature type="binding site" evidence="3">
    <location>
        <position position="129"/>
    </location>
    <ligand>
        <name>a divalent metal cation</name>
        <dbReference type="ChEBI" id="CHEBI:60240"/>
        <label>2</label>
    </ligand>
</feature>
<dbReference type="PIRSF" id="PIRSF005902">
    <property type="entry name" value="DNase_TatD"/>
    <property type="match status" value="1"/>
</dbReference>
<keyword evidence="2" id="KW-0378">Hydrolase</keyword>
<dbReference type="GO" id="GO:0004536">
    <property type="term" value="F:DNA nuclease activity"/>
    <property type="evidence" value="ECO:0007669"/>
    <property type="project" value="InterPro"/>
</dbReference>
<dbReference type="FunFam" id="3.20.20.140:FF:000005">
    <property type="entry name" value="TatD family hydrolase"/>
    <property type="match status" value="1"/>
</dbReference>
<evidence type="ECO:0000256" key="1">
    <source>
        <dbReference type="ARBA" id="ARBA00022723"/>
    </source>
</evidence>
<feature type="binding site" evidence="3">
    <location>
        <position position="7"/>
    </location>
    <ligand>
        <name>a divalent metal cation</name>
        <dbReference type="ChEBI" id="CHEBI:60240"/>
        <label>1</label>
    </ligand>
</feature>
<feature type="binding site" evidence="3">
    <location>
        <position position="201"/>
    </location>
    <ligand>
        <name>a divalent metal cation</name>
        <dbReference type="ChEBI" id="CHEBI:60240"/>
        <label>1</label>
    </ligand>
</feature>
<dbReference type="InterPro" id="IPR018228">
    <property type="entry name" value="DNase_TatD-rel_CS"/>
</dbReference>
<dbReference type="CDD" id="cd01310">
    <property type="entry name" value="TatD_DNAse"/>
    <property type="match status" value="1"/>
</dbReference>
<dbReference type="InterPro" id="IPR001130">
    <property type="entry name" value="TatD-like"/>
</dbReference>